<proteinExistence type="predicted"/>
<feature type="region of interest" description="Disordered" evidence="1">
    <location>
        <begin position="275"/>
        <end position="366"/>
    </location>
</feature>
<evidence type="ECO:0000259" key="2">
    <source>
        <dbReference type="Pfam" id="PF01834"/>
    </source>
</evidence>
<dbReference type="RefSeq" id="XP_067145628.1">
    <property type="nucleotide sequence ID" value="XM_067289527.1"/>
</dbReference>
<dbReference type="Pfam" id="PF01834">
    <property type="entry name" value="XRCC1_N"/>
    <property type="match status" value="1"/>
</dbReference>
<gene>
    <name evidence="4" type="primary">XNDC1N</name>
</gene>
<dbReference type="InterPro" id="IPR008979">
    <property type="entry name" value="Galactose-bd-like_sf"/>
</dbReference>
<dbReference type="Proteomes" id="UP001652627">
    <property type="component" value="Chromosome 1"/>
</dbReference>
<evidence type="ECO:0000313" key="4">
    <source>
        <dbReference type="RefSeq" id="XP_067145628.1"/>
    </source>
</evidence>
<reference evidence="3" key="1">
    <citation type="submission" date="2025-05" db="UniProtKB">
        <authorList>
            <consortium name="RefSeq"/>
        </authorList>
    </citation>
    <scope>NUCLEOTIDE SEQUENCE [LARGE SCALE GENOMIC DNA]</scope>
</reference>
<sequence>MAAVPRRACAPSLPAGCGQRAAGPDPQTSEAAASEGSLMAPVKISHVVSFSSQDPRHPAENLLRDDGLRPWLSCPRDRSGQLKVELQLERASAIGYVDVGNCGCAFLQVDVGRSSWPLERPYATLLPSVALMTPADAKLGRNRCRVRMFKEADFLAPATGQKWDRVRLLCSQPFGKHGQFGLSFLRVRTPPDADRCRTPPPPRREPEDPEPAASPWHSNPAFCRTFFPEPPVSTREEEQLKSRLQQLESQAWSPARLSRPARMLLSAARSRALKPGAGAGSLGSDQEQPAEDPGGPAASGSAQDAPAAPKRARRTAGERQRARSPAGRSLPALSRPSRSGGRAGARDRGGKLAGIRESRGESSRGELGTCPICSEPCSDHGALPCEARQLGKPALPPLPAGRFRVDLLPAHASSCGEEDFTLEAAWSSSPGADLPPDAWVPCPICELPFRAAEVERHASACGELGTSSAPFWAE</sequence>
<reference evidence="4" key="2">
    <citation type="submission" date="2025-08" db="UniProtKB">
        <authorList>
            <consortium name="RefSeq"/>
        </authorList>
    </citation>
    <scope>IDENTIFICATION</scope>
    <source>
        <tissue evidence="4">Blood</tissue>
    </source>
</reference>
<feature type="compositionally biased region" description="Basic and acidic residues" evidence="1">
    <location>
        <begin position="344"/>
        <end position="364"/>
    </location>
</feature>
<dbReference type="PANTHER" id="PTHR11370">
    <property type="entry name" value="DNA-REPAIR PROTEIN XRCC1"/>
    <property type="match status" value="1"/>
</dbReference>
<dbReference type="InterPro" id="IPR002706">
    <property type="entry name" value="Xrcc1_N"/>
</dbReference>
<feature type="domain" description="DNA-repair protein Xrcc1 N-terminal" evidence="2">
    <location>
        <begin position="39"/>
        <end position="187"/>
    </location>
</feature>
<dbReference type="SUPFAM" id="SSF49785">
    <property type="entry name" value="Galactose-binding domain-like"/>
    <property type="match status" value="1"/>
</dbReference>
<dbReference type="Gene3D" id="2.60.120.260">
    <property type="entry name" value="Galactose-binding domain-like"/>
    <property type="match status" value="1"/>
</dbReference>
<feature type="compositionally biased region" description="Polar residues" evidence="1">
    <location>
        <begin position="242"/>
        <end position="252"/>
    </location>
</feature>
<evidence type="ECO:0000256" key="1">
    <source>
        <dbReference type="SAM" id="MobiDB-lite"/>
    </source>
</evidence>
<dbReference type="PANTHER" id="PTHR11370:SF4">
    <property type="entry name" value="DNA-REPAIR PROTEIN XRCC1 N-TERMINAL DOMAIN-CONTAINING PROTEIN"/>
    <property type="match status" value="1"/>
</dbReference>
<feature type="compositionally biased region" description="Basic and acidic residues" evidence="1">
    <location>
        <begin position="189"/>
        <end position="206"/>
    </location>
</feature>
<feature type="region of interest" description="Disordered" evidence="1">
    <location>
        <begin position="11"/>
        <end position="35"/>
    </location>
</feature>
<feature type="compositionally biased region" description="Low complexity" evidence="1">
    <location>
        <begin position="328"/>
        <end position="340"/>
    </location>
</feature>
<accession>A0ABM4DYR7</accession>
<dbReference type="GeneID" id="106483913"/>
<feature type="region of interest" description="Disordered" evidence="1">
    <location>
        <begin position="189"/>
        <end position="253"/>
    </location>
</feature>
<feature type="compositionally biased region" description="Low complexity" evidence="1">
    <location>
        <begin position="291"/>
        <end position="309"/>
    </location>
</feature>
<keyword evidence="3" id="KW-1185">Reference proteome</keyword>
<organism evidence="3 4">
    <name type="scientific">Apteryx mantelli</name>
    <name type="common">North Island brown kiwi</name>
    <dbReference type="NCBI Taxonomy" id="2696672"/>
    <lineage>
        <taxon>Eukaryota</taxon>
        <taxon>Metazoa</taxon>
        <taxon>Chordata</taxon>
        <taxon>Craniata</taxon>
        <taxon>Vertebrata</taxon>
        <taxon>Euteleostomi</taxon>
        <taxon>Archelosauria</taxon>
        <taxon>Archosauria</taxon>
        <taxon>Dinosauria</taxon>
        <taxon>Saurischia</taxon>
        <taxon>Theropoda</taxon>
        <taxon>Coelurosauria</taxon>
        <taxon>Aves</taxon>
        <taxon>Palaeognathae</taxon>
        <taxon>Apterygiformes</taxon>
        <taxon>Apterygidae</taxon>
        <taxon>Apteryx</taxon>
    </lineage>
</organism>
<evidence type="ECO:0000313" key="3">
    <source>
        <dbReference type="Proteomes" id="UP001652627"/>
    </source>
</evidence>
<name>A0ABM4DYR7_9AVES</name>
<protein>
    <submittedName>
        <fullName evidence="4">Protein XNDC1N</fullName>
    </submittedName>
</protein>